<proteinExistence type="predicted"/>
<feature type="transmembrane region" description="Helical" evidence="1">
    <location>
        <begin position="48"/>
        <end position="65"/>
    </location>
</feature>
<evidence type="ECO:0000313" key="2">
    <source>
        <dbReference type="EMBL" id="WNZ27094.1"/>
    </source>
</evidence>
<protein>
    <submittedName>
        <fullName evidence="2">Uncharacterized protein</fullName>
    </submittedName>
</protein>
<dbReference type="AlphaFoldDB" id="A0AA96WL20"/>
<name>A0AA96WL20_9CYAN</name>
<gene>
    <name evidence="2" type="ORF">HJG54_29730</name>
</gene>
<accession>A0AA96WL20</accession>
<evidence type="ECO:0000256" key="1">
    <source>
        <dbReference type="SAM" id="Phobius"/>
    </source>
</evidence>
<dbReference type="RefSeq" id="WP_316436713.1">
    <property type="nucleotide sequence ID" value="NZ_CP053587.1"/>
</dbReference>
<keyword evidence="1" id="KW-0472">Membrane</keyword>
<sequence length="128" mass="14442">MSTGLASSRHTLEPLRSNHRLTQAYTQQATADAAEFVADQVPARNSEIWLLLALIAFIFFLLKFLRALKAEPQIGKPEPPLTLFQKAPCLSCHYFASNSYLKCAVRPTDVLTTRAIHCSDYCPRYKRV</sequence>
<keyword evidence="1" id="KW-0812">Transmembrane</keyword>
<reference evidence="2" key="1">
    <citation type="submission" date="2020-05" db="EMBL/GenBank/DDBJ databases">
        <authorList>
            <person name="Zhu T."/>
            <person name="Keshari N."/>
            <person name="Lu X."/>
        </authorList>
    </citation>
    <scope>NUCLEOTIDE SEQUENCE</scope>
    <source>
        <strain evidence="2">NK1-12</strain>
    </source>
</reference>
<dbReference type="EMBL" id="CP053587">
    <property type="protein sequence ID" value="WNZ27094.1"/>
    <property type="molecule type" value="Genomic_DNA"/>
</dbReference>
<keyword evidence="1" id="KW-1133">Transmembrane helix</keyword>
<organism evidence="2">
    <name type="scientific">Leptolyngbya sp. NK1-12</name>
    <dbReference type="NCBI Taxonomy" id="2547451"/>
    <lineage>
        <taxon>Bacteria</taxon>
        <taxon>Bacillati</taxon>
        <taxon>Cyanobacteriota</taxon>
        <taxon>Cyanophyceae</taxon>
        <taxon>Leptolyngbyales</taxon>
        <taxon>Leptolyngbyaceae</taxon>
        <taxon>Leptolyngbya group</taxon>
        <taxon>Leptolyngbya</taxon>
    </lineage>
</organism>